<evidence type="ECO:0000313" key="3">
    <source>
        <dbReference type="Proteomes" id="UP000248326"/>
    </source>
</evidence>
<dbReference type="PROSITE" id="PS50995">
    <property type="entry name" value="HTH_MARR_2"/>
    <property type="match status" value="1"/>
</dbReference>
<dbReference type="InterPro" id="IPR039422">
    <property type="entry name" value="MarR/SlyA-like"/>
</dbReference>
<protein>
    <submittedName>
        <fullName evidence="2">MarR family transcriptional regulator</fullName>
    </submittedName>
</protein>
<dbReference type="AlphaFoldDB" id="A0A318S399"/>
<organism evidence="2 3">
    <name type="scientific">Deinococcus yavapaiensis KR-236</name>
    <dbReference type="NCBI Taxonomy" id="694435"/>
    <lineage>
        <taxon>Bacteria</taxon>
        <taxon>Thermotogati</taxon>
        <taxon>Deinococcota</taxon>
        <taxon>Deinococci</taxon>
        <taxon>Deinococcales</taxon>
        <taxon>Deinococcaceae</taxon>
        <taxon>Deinococcus</taxon>
    </lineage>
</organism>
<dbReference type="RefSeq" id="WP_110888335.1">
    <property type="nucleotide sequence ID" value="NZ_QJSX01000017.1"/>
</dbReference>
<dbReference type="EMBL" id="QJSX01000017">
    <property type="protein sequence ID" value="PYE50577.1"/>
    <property type="molecule type" value="Genomic_DNA"/>
</dbReference>
<proteinExistence type="predicted"/>
<evidence type="ECO:0000313" key="2">
    <source>
        <dbReference type="EMBL" id="PYE50577.1"/>
    </source>
</evidence>
<dbReference type="GO" id="GO:0003700">
    <property type="term" value="F:DNA-binding transcription factor activity"/>
    <property type="evidence" value="ECO:0007669"/>
    <property type="project" value="InterPro"/>
</dbReference>
<keyword evidence="3" id="KW-1185">Reference proteome</keyword>
<dbReference type="PANTHER" id="PTHR33164:SF43">
    <property type="entry name" value="HTH-TYPE TRANSCRIPTIONAL REPRESSOR YETL"/>
    <property type="match status" value="1"/>
</dbReference>
<evidence type="ECO:0000259" key="1">
    <source>
        <dbReference type="PROSITE" id="PS50995"/>
    </source>
</evidence>
<accession>A0A318S399</accession>
<dbReference type="Proteomes" id="UP000248326">
    <property type="component" value="Unassembled WGS sequence"/>
</dbReference>
<sequence length="151" mass="17106">MTLAPATPDLHEEVDRFLHGLWRFNRALTQRLEPLLETKHGIDPKTYIILKSIDSGHHYPKVLADHLKIPSTLISRYLDGLVKQGLLERHIDEHDSRRIRLTLTEHGTNVMHDSEETIHVLTRSHLAKLEPGVLAGLLKALDSLNDQGPDA</sequence>
<dbReference type="InterPro" id="IPR036390">
    <property type="entry name" value="WH_DNA-bd_sf"/>
</dbReference>
<dbReference type="PANTHER" id="PTHR33164">
    <property type="entry name" value="TRANSCRIPTIONAL REGULATOR, MARR FAMILY"/>
    <property type="match status" value="1"/>
</dbReference>
<comment type="caution">
    <text evidence="2">The sequence shown here is derived from an EMBL/GenBank/DDBJ whole genome shotgun (WGS) entry which is preliminary data.</text>
</comment>
<dbReference type="SUPFAM" id="SSF46785">
    <property type="entry name" value="Winged helix' DNA-binding domain"/>
    <property type="match status" value="1"/>
</dbReference>
<dbReference type="Gene3D" id="1.10.10.10">
    <property type="entry name" value="Winged helix-like DNA-binding domain superfamily/Winged helix DNA-binding domain"/>
    <property type="match status" value="1"/>
</dbReference>
<dbReference type="OrthoDB" id="70940at2"/>
<dbReference type="InterPro" id="IPR000835">
    <property type="entry name" value="HTH_MarR-typ"/>
</dbReference>
<dbReference type="GO" id="GO:0006950">
    <property type="term" value="P:response to stress"/>
    <property type="evidence" value="ECO:0007669"/>
    <property type="project" value="TreeGrafter"/>
</dbReference>
<dbReference type="Pfam" id="PF12802">
    <property type="entry name" value="MarR_2"/>
    <property type="match status" value="1"/>
</dbReference>
<name>A0A318S399_9DEIO</name>
<reference evidence="2 3" key="1">
    <citation type="submission" date="2018-06" db="EMBL/GenBank/DDBJ databases">
        <title>Genomic Encyclopedia of Type Strains, Phase IV (KMG-IV): sequencing the most valuable type-strain genomes for metagenomic binning, comparative biology and taxonomic classification.</title>
        <authorList>
            <person name="Goeker M."/>
        </authorList>
    </citation>
    <scope>NUCLEOTIDE SEQUENCE [LARGE SCALE GENOMIC DNA]</scope>
    <source>
        <strain evidence="2 3">DSM 18048</strain>
    </source>
</reference>
<feature type="domain" description="HTH marR-type" evidence="1">
    <location>
        <begin position="14"/>
        <end position="146"/>
    </location>
</feature>
<gene>
    <name evidence="2" type="ORF">DES52_11795</name>
</gene>
<dbReference type="InterPro" id="IPR036388">
    <property type="entry name" value="WH-like_DNA-bd_sf"/>
</dbReference>